<keyword evidence="1 2" id="KW-0238">DNA-binding</keyword>
<dbReference type="Gene3D" id="1.10.357.10">
    <property type="entry name" value="Tetracycline Repressor, domain 2"/>
    <property type="match status" value="1"/>
</dbReference>
<dbReference type="InterPro" id="IPR009057">
    <property type="entry name" value="Homeodomain-like_sf"/>
</dbReference>
<dbReference type="SUPFAM" id="SSF48498">
    <property type="entry name" value="Tetracyclin repressor-like, C-terminal domain"/>
    <property type="match status" value="1"/>
</dbReference>
<gene>
    <name evidence="4" type="ORF">FGW20_12035</name>
</gene>
<sequence length="206" mass="22947">MSSRGEEQSFISDARRTQIIEATIATLNEIGFVRASLAQIAKRAGISTALISYHFGDRMDLINRTIQTLIEDNASFVLERVKGGRSCRERLHLFILSSLEYQETYPERFVALVEIIFNARTPDNIPYYMLNDEVDAEPLLLELRTILRDGQVSGEFGEFNVVIMANTIQGAIGEYASPGVASRMDAASYGAELVRIFDRAVSPSSD</sequence>
<dbReference type="SUPFAM" id="SSF46689">
    <property type="entry name" value="Homeodomain-like"/>
    <property type="match status" value="1"/>
</dbReference>
<accession>A0ABT8M577</accession>
<evidence type="ECO:0000313" key="4">
    <source>
        <dbReference type="EMBL" id="MDN7013746.1"/>
    </source>
</evidence>
<dbReference type="InterPro" id="IPR036271">
    <property type="entry name" value="Tet_transcr_reg_TetR-rel_C_sf"/>
</dbReference>
<proteinExistence type="predicted"/>
<dbReference type="RefSeq" id="WP_301678344.1">
    <property type="nucleotide sequence ID" value="NZ_VCYI01000019.1"/>
</dbReference>
<dbReference type="Pfam" id="PF00440">
    <property type="entry name" value="TetR_N"/>
    <property type="match status" value="1"/>
</dbReference>
<dbReference type="InterPro" id="IPR001647">
    <property type="entry name" value="HTH_TetR"/>
</dbReference>
<name>A0ABT8M577_9EURY</name>
<dbReference type="PROSITE" id="PS50977">
    <property type="entry name" value="HTH_TETR_2"/>
    <property type="match status" value="1"/>
</dbReference>
<evidence type="ECO:0000256" key="2">
    <source>
        <dbReference type="PROSITE-ProRule" id="PRU00335"/>
    </source>
</evidence>
<dbReference type="Proteomes" id="UP001168423">
    <property type="component" value="Unassembled WGS sequence"/>
</dbReference>
<feature type="DNA-binding region" description="H-T-H motif" evidence="2">
    <location>
        <begin position="36"/>
        <end position="55"/>
    </location>
</feature>
<dbReference type="InterPro" id="IPR050109">
    <property type="entry name" value="HTH-type_TetR-like_transc_reg"/>
</dbReference>
<organism evidence="4 5">
    <name type="scientific">Methanoculleus methanifontis</name>
    <dbReference type="NCBI Taxonomy" id="2584086"/>
    <lineage>
        <taxon>Archaea</taxon>
        <taxon>Methanobacteriati</taxon>
        <taxon>Methanobacteriota</taxon>
        <taxon>Stenosarchaea group</taxon>
        <taxon>Methanomicrobia</taxon>
        <taxon>Methanomicrobiales</taxon>
        <taxon>Methanomicrobiaceae</taxon>
        <taxon>Methanoculleus</taxon>
    </lineage>
</organism>
<reference evidence="4" key="1">
    <citation type="submission" date="2019-05" db="EMBL/GenBank/DDBJ databases">
        <title>Isolation and characterization of methanogens from the cold seep sediment at Four-Way Closure Ridge.</title>
        <authorList>
            <person name="You Y.-T."/>
            <person name="Chen S.-C."/>
            <person name="Zhang W.-L."/>
            <person name="Lai M.-C."/>
        </authorList>
    </citation>
    <scope>NUCLEOTIDE SEQUENCE</scope>
    <source>
        <strain evidence="4">FWC-SCC3</strain>
    </source>
</reference>
<dbReference type="PANTHER" id="PTHR30055">
    <property type="entry name" value="HTH-TYPE TRANSCRIPTIONAL REGULATOR RUTR"/>
    <property type="match status" value="1"/>
</dbReference>
<dbReference type="PRINTS" id="PR00455">
    <property type="entry name" value="HTHTETR"/>
</dbReference>
<comment type="caution">
    <text evidence="4">The sequence shown here is derived from an EMBL/GenBank/DDBJ whole genome shotgun (WGS) entry which is preliminary data.</text>
</comment>
<evidence type="ECO:0000256" key="1">
    <source>
        <dbReference type="ARBA" id="ARBA00023125"/>
    </source>
</evidence>
<keyword evidence="5" id="KW-1185">Reference proteome</keyword>
<evidence type="ECO:0000313" key="5">
    <source>
        <dbReference type="Proteomes" id="UP001168423"/>
    </source>
</evidence>
<dbReference type="EMBL" id="VCYI01000019">
    <property type="protein sequence ID" value="MDN7013746.1"/>
    <property type="molecule type" value="Genomic_DNA"/>
</dbReference>
<protein>
    <submittedName>
        <fullName evidence="4">TetR family transcriptional regulator</fullName>
    </submittedName>
</protein>
<feature type="domain" description="HTH tetR-type" evidence="3">
    <location>
        <begin position="13"/>
        <end position="73"/>
    </location>
</feature>
<evidence type="ECO:0000259" key="3">
    <source>
        <dbReference type="PROSITE" id="PS50977"/>
    </source>
</evidence>